<dbReference type="Proteomes" id="UP000321525">
    <property type="component" value="Unassembled WGS sequence"/>
</dbReference>
<dbReference type="RefSeq" id="WP_146799611.1">
    <property type="nucleotide sequence ID" value="NZ_VOLP01000013.1"/>
</dbReference>
<gene>
    <name evidence="2" type="ORF">ESZ26_10655</name>
    <name evidence="3" type="ORF">ESZ27_07590</name>
</gene>
<dbReference type="EMBL" id="VOLQ01000011">
    <property type="protein sequence ID" value="TWX68195.1"/>
    <property type="molecule type" value="Genomic_DNA"/>
</dbReference>
<dbReference type="AlphaFoldDB" id="A0A5C6QGQ6"/>
<dbReference type="Gene3D" id="3.10.450.50">
    <property type="match status" value="1"/>
</dbReference>
<dbReference type="PANTHER" id="PTHR33747:SF1">
    <property type="entry name" value="ADENYLATE CYCLASE-ASSOCIATED CAP C-TERMINAL DOMAIN-CONTAINING PROTEIN"/>
    <property type="match status" value="1"/>
</dbReference>
<reference evidence="3 5" key="1">
    <citation type="submission" date="2019-07" db="EMBL/GenBank/DDBJ databases">
        <title>Genomes of sea-ice associated Colwellia species.</title>
        <authorList>
            <person name="Bowman J.P."/>
        </authorList>
    </citation>
    <scope>NUCLEOTIDE SEQUENCE [LARGE SCALE GENOMIC DNA]</scope>
    <source>
        <strain evidence="2 4">ACAM 607</strain>
        <strain evidence="3 5">IC036</strain>
    </source>
</reference>
<dbReference type="SUPFAM" id="SSF54427">
    <property type="entry name" value="NTF2-like"/>
    <property type="match status" value="1"/>
</dbReference>
<dbReference type="InterPro" id="IPR004027">
    <property type="entry name" value="SEC_C_motif"/>
</dbReference>
<sequence>MQCPCGSSISFQQCCLLLINQDNNAQSPEQLMRSRYSAYATEAADYIYQTYAQASRALQTIADISAWAKETKWLKLTIHAASDHTKHNNQTAVSDGNKEHNLPTVCFSAYYQHQGEYFLMKETSRFVVEKGQWRYLEGEVSNNEALIAPKRNQACFCDSNKKFKQCCGR</sequence>
<dbReference type="Pfam" id="PF02810">
    <property type="entry name" value="SEC-C"/>
    <property type="match status" value="1"/>
</dbReference>
<evidence type="ECO:0000313" key="5">
    <source>
        <dbReference type="Proteomes" id="UP000321917"/>
    </source>
</evidence>
<evidence type="ECO:0000313" key="2">
    <source>
        <dbReference type="EMBL" id="TWX59168.1"/>
    </source>
</evidence>
<evidence type="ECO:0000313" key="4">
    <source>
        <dbReference type="Proteomes" id="UP000321525"/>
    </source>
</evidence>
<evidence type="ECO:0000259" key="1">
    <source>
        <dbReference type="Pfam" id="PF17775"/>
    </source>
</evidence>
<dbReference type="Proteomes" id="UP000321917">
    <property type="component" value="Unassembled WGS sequence"/>
</dbReference>
<accession>A0A5C6QGQ6</accession>
<dbReference type="InterPro" id="IPR048469">
    <property type="entry name" value="YchJ-like_M"/>
</dbReference>
<dbReference type="OrthoDB" id="21421at2"/>
<comment type="caution">
    <text evidence="3">The sequence shown here is derived from an EMBL/GenBank/DDBJ whole genome shotgun (WGS) entry which is preliminary data.</text>
</comment>
<organism evidence="3 5">
    <name type="scientific">Colwellia hornerae</name>
    <dbReference type="NCBI Taxonomy" id="89402"/>
    <lineage>
        <taxon>Bacteria</taxon>
        <taxon>Pseudomonadati</taxon>
        <taxon>Pseudomonadota</taxon>
        <taxon>Gammaproteobacteria</taxon>
        <taxon>Alteromonadales</taxon>
        <taxon>Colwelliaceae</taxon>
        <taxon>Colwellia</taxon>
    </lineage>
</organism>
<dbReference type="PANTHER" id="PTHR33747">
    <property type="entry name" value="UPF0225 PROTEIN SCO1677"/>
    <property type="match status" value="1"/>
</dbReference>
<protein>
    <submittedName>
        <fullName evidence="3">SecC motif-containing protein</fullName>
    </submittedName>
</protein>
<dbReference type="InterPro" id="IPR032710">
    <property type="entry name" value="NTF2-like_dom_sf"/>
</dbReference>
<dbReference type="EMBL" id="VOLR01000013">
    <property type="protein sequence ID" value="TWX59168.1"/>
    <property type="molecule type" value="Genomic_DNA"/>
</dbReference>
<proteinExistence type="predicted"/>
<dbReference type="SUPFAM" id="SSF103642">
    <property type="entry name" value="Sec-C motif"/>
    <property type="match status" value="1"/>
</dbReference>
<keyword evidence="4" id="KW-1185">Reference proteome</keyword>
<dbReference type="Pfam" id="PF17775">
    <property type="entry name" value="YchJ_M-like"/>
    <property type="match status" value="1"/>
</dbReference>
<evidence type="ECO:0000313" key="3">
    <source>
        <dbReference type="EMBL" id="TWX68195.1"/>
    </source>
</evidence>
<feature type="domain" description="YchJ-like middle NTF2-like" evidence="1">
    <location>
        <begin position="27"/>
        <end position="138"/>
    </location>
</feature>
<name>A0A5C6QGQ6_9GAMM</name>